<dbReference type="Gene3D" id="2.115.10.20">
    <property type="entry name" value="Glycosyl hydrolase domain, family 43"/>
    <property type="match status" value="2"/>
</dbReference>
<proteinExistence type="predicted"/>
<dbReference type="PANTHER" id="PTHR35279:SF1">
    <property type="entry name" value="ARABINANASE_LEVANSUCRASE_INVERTASE"/>
    <property type="match status" value="1"/>
</dbReference>
<protein>
    <recommendedName>
        <fullName evidence="2">Glycosyl hydrolase family 32 N-terminal domain-containing protein</fullName>
    </recommendedName>
</protein>
<dbReference type="InterPro" id="IPR023296">
    <property type="entry name" value="Glyco_hydro_beta-prop_sf"/>
</dbReference>
<organism evidence="1">
    <name type="scientific">Roseihalotalea indica</name>
    <dbReference type="NCBI Taxonomy" id="2867963"/>
    <lineage>
        <taxon>Bacteria</taxon>
        <taxon>Pseudomonadati</taxon>
        <taxon>Bacteroidota</taxon>
        <taxon>Cytophagia</taxon>
        <taxon>Cytophagales</taxon>
        <taxon>Catalimonadaceae</taxon>
        <taxon>Roseihalotalea</taxon>
    </lineage>
</organism>
<dbReference type="PANTHER" id="PTHR35279">
    <property type="match status" value="1"/>
</dbReference>
<name>A0AA49GNE3_9BACT</name>
<dbReference type="EMBL" id="CP120682">
    <property type="protein sequence ID" value="WKN36979.1"/>
    <property type="molecule type" value="Genomic_DNA"/>
</dbReference>
<reference evidence="1" key="1">
    <citation type="journal article" date="2023" name="Comput. Struct. Biotechnol. J.">
        <title>Discovery of a novel marine Bacteroidetes with a rich repertoire of carbohydrate-active enzymes.</title>
        <authorList>
            <person name="Chen B."/>
            <person name="Liu G."/>
            <person name="Chen Q."/>
            <person name="Wang H."/>
            <person name="Liu L."/>
            <person name="Tang K."/>
        </authorList>
    </citation>
    <scope>NUCLEOTIDE SEQUENCE</scope>
    <source>
        <strain evidence="1">TK19036</strain>
    </source>
</reference>
<dbReference type="AlphaFoldDB" id="A0AA49GNE3"/>
<sequence>MFDFEKVGLIFSVDNLVYDWAKSHTALPTPYLFNSDTLRIFYTTRDEDQRSRISFIDVEKNNPLKVKYIHDKPILTLGKLGTYDDRGHTSSQVVYKEEEDKYLLFINGYNTANTARYRVGFGYAESEDLYHFTKPYEGPVIDRSIYSPCGAATPFILKEGKVYKMWYASFSKWEVINDIPEPFYCIKYGESEDLLNWKFYMEPTINLDKDEGGLVRPSVVKLNEQYHMFFSVRKKTDYRHGDKNSYRIGYASSKDGKTWQRHDNMLKLSLSESGWDSEMMAYPYAITVDSDLLLFYNGNGFGQSGFGLIKCRI</sequence>
<reference evidence="1" key="2">
    <citation type="journal article" date="2024" name="Antonie Van Leeuwenhoek">
        <title>Roseihalotalea indica gen. nov., sp. nov., a halophilic Bacteroidetes from mesopelagic Southwest Indian Ocean with higher carbohydrate metabolic potential.</title>
        <authorList>
            <person name="Chen B."/>
            <person name="Zhang M."/>
            <person name="Lin D."/>
            <person name="Ye J."/>
            <person name="Tang K."/>
        </authorList>
    </citation>
    <scope>NUCLEOTIDE SEQUENCE</scope>
    <source>
        <strain evidence="1">TK19036</strain>
    </source>
</reference>
<dbReference type="SUPFAM" id="SSF75005">
    <property type="entry name" value="Arabinanase/levansucrase/invertase"/>
    <property type="match status" value="1"/>
</dbReference>
<gene>
    <name evidence="1" type="ORF">K4G66_31930</name>
</gene>
<accession>A0AA49GNE3</accession>
<evidence type="ECO:0008006" key="2">
    <source>
        <dbReference type="Google" id="ProtNLM"/>
    </source>
</evidence>
<evidence type="ECO:0000313" key="1">
    <source>
        <dbReference type="EMBL" id="WKN36979.1"/>
    </source>
</evidence>